<keyword evidence="2 9" id="KW-0813">Transport</keyword>
<comment type="similarity">
    <text evidence="9">Belongs to the two pore domain potassium channel (TC 1.A.1.8) family.</text>
</comment>
<keyword evidence="4" id="KW-0630">Potassium</keyword>
<dbReference type="InterPro" id="IPR003280">
    <property type="entry name" value="2pore_dom_K_chnl"/>
</dbReference>
<dbReference type="PANTHER" id="PTHR11003:SF329">
    <property type="entry name" value="POTASSIUM CHANNEL SUBFAMILY K MEMBER 17-LIKE"/>
    <property type="match status" value="1"/>
</dbReference>
<sequence>MVSLKFQIPTTVVLSLIYVVYVLAGGAIFWYLEGNQLEENSRIFDRKKVELLEQFSCIEQHALENFAQQIIWAYKSGVVFRGNRTLHGFWQFSTSAVFSATVVTTIGYGDISPTTTSGQLFCVLFALFGIPLNVVVLNRFGKFMLSIEQRTSAYIGRKINRRKTARVAIAGISFLIGMTMFIFIPTYAFHTFENWNYHEAFYFTFITLATIGFGDYVAGDNPDIIYPFWYSQVVAVWIFFGLAWLSLVINLCIEMLEKLSTYLKQRQLDSLENKTIEETVEEPGPAEPGEETSA</sequence>
<feature type="transmembrane region" description="Helical" evidence="10">
    <location>
        <begin position="89"/>
        <end position="111"/>
    </location>
</feature>
<feature type="transmembrane region" description="Helical" evidence="10">
    <location>
        <begin position="167"/>
        <end position="188"/>
    </location>
</feature>
<accession>A0ABR0ZX74</accession>
<dbReference type="Proteomes" id="UP001369086">
    <property type="component" value="Unassembled WGS sequence"/>
</dbReference>
<evidence type="ECO:0000256" key="4">
    <source>
        <dbReference type="ARBA" id="ARBA00022958"/>
    </source>
</evidence>
<keyword evidence="8 9" id="KW-0407">Ion channel</keyword>
<keyword evidence="13" id="KW-1185">Reference proteome</keyword>
<evidence type="ECO:0000256" key="2">
    <source>
        <dbReference type="ARBA" id="ARBA00022448"/>
    </source>
</evidence>
<dbReference type="EMBL" id="JAHFZB010000005">
    <property type="protein sequence ID" value="KAK6489420.1"/>
    <property type="molecule type" value="Genomic_DNA"/>
</dbReference>
<dbReference type="SUPFAM" id="SSF81324">
    <property type="entry name" value="Voltage-gated potassium channels"/>
    <property type="match status" value="2"/>
</dbReference>
<dbReference type="Gene3D" id="1.10.287.70">
    <property type="match status" value="1"/>
</dbReference>
<evidence type="ECO:0000256" key="8">
    <source>
        <dbReference type="ARBA" id="ARBA00023303"/>
    </source>
</evidence>
<protein>
    <submittedName>
        <fullName evidence="12">Potassium channel subfamily K member 17-like</fullName>
    </submittedName>
</protein>
<feature type="transmembrane region" description="Helical" evidence="10">
    <location>
        <begin position="229"/>
        <end position="249"/>
    </location>
</feature>
<feature type="transmembrane region" description="Helical" evidence="10">
    <location>
        <begin position="12"/>
        <end position="32"/>
    </location>
</feature>
<feature type="domain" description="Potassium channel" evidence="11">
    <location>
        <begin position="88"/>
        <end position="144"/>
    </location>
</feature>
<keyword evidence="7 10" id="KW-0472">Membrane</keyword>
<feature type="domain" description="Potassium channel" evidence="11">
    <location>
        <begin position="179"/>
        <end position="257"/>
    </location>
</feature>
<evidence type="ECO:0000256" key="3">
    <source>
        <dbReference type="ARBA" id="ARBA00022692"/>
    </source>
</evidence>
<feature type="transmembrane region" description="Helical" evidence="10">
    <location>
        <begin position="117"/>
        <end position="137"/>
    </location>
</feature>
<keyword evidence="5 10" id="KW-1133">Transmembrane helix</keyword>
<evidence type="ECO:0000313" key="13">
    <source>
        <dbReference type="Proteomes" id="UP001369086"/>
    </source>
</evidence>
<dbReference type="Pfam" id="PF07885">
    <property type="entry name" value="Ion_trans_2"/>
    <property type="match status" value="2"/>
</dbReference>
<evidence type="ECO:0000256" key="7">
    <source>
        <dbReference type="ARBA" id="ARBA00023136"/>
    </source>
</evidence>
<comment type="caution">
    <text evidence="12">The sequence shown here is derived from an EMBL/GenBank/DDBJ whole genome shotgun (WGS) entry which is preliminary data.</text>
</comment>
<name>A0ABR0ZX74_HUSHU</name>
<dbReference type="PRINTS" id="PR01333">
    <property type="entry name" value="2POREKCHANEL"/>
</dbReference>
<comment type="subcellular location">
    <subcellularLocation>
        <location evidence="1">Membrane</location>
        <topology evidence="1">Multi-pass membrane protein</topology>
    </subcellularLocation>
</comment>
<gene>
    <name evidence="12" type="ORF">HHUSO_G6204</name>
</gene>
<keyword evidence="6 9" id="KW-0406">Ion transport</keyword>
<evidence type="ECO:0000256" key="9">
    <source>
        <dbReference type="RuleBase" id="RU003857"/>
    </source>
</evidence>
<reference evidence="12 13" key="1">
    <citation type="submission" date="2021-05" db="EMBL/GenBank/DDBJ databases">
        <authorList>
            <person name="Zahm M."/>
            <person name="Klopp C."/>
            <person name="Cabau C."/>
            <person name="Kuhl H."/>
            <person name="Suciu R."/>
            <person name="Ciorpac M."/>
            <person name="Holostenco D."/>
            <person name="Gessner J."/>
            <person name="Wuertz S."/>
            <person name="Hohne C."/>
            <person name="Stock M."/>
            <person name="Gislard M."/>
            <person name="Lluch J."/>
            <person name="Milhes M."/>
            <person name="Lampietro C."/>
            <person name="Lopez Roques C."/>
            <person name="Donnadieu C."/>
            <person name="Du K."/>
            <person name="Schartl M."/>
            <person name="Guiguen Y."/>
        </authorList>
    </citation>
    <scope>NUCLEOTIDE SEQUENCE [LARGE SCALE GENOMIC DNA]</scope>
    <source>
        <strain evidence="12">Hh-F2</strain>
        <tissue evidence="12">Blood</tissue>
    </source>
</reference>
<proteinExistence type="inferred from homology"/>
<dbReference type="InterPro" id="IPR013099">
    <property type="entry name" value="K_chnl_dom"/>
</dbReference>
<evidence type="ECO:0000256" key="5">
    <source>
        <dbReference type="ARBA" id="ARBA00022989"/>
    </source>
</evidence>
<dbReference type="PANTHER" id="PTHR11003">
    <property type="entry name" value="POTASSIUM CHANNEL, SUBFAMILY K"/>
    <property type="match status" value="1"/>
</dbReference>
<evidence type="ECO:0000256" key="1">
    <source>
        <dbReference type="ARBA" id="ARBA00004141"/>
    </source>
</evidence>
<keyword evidence="3 9" id="KW-0812">Transmembrane</keyword>
<evidence type="ECO:0000256" key="10">
    <source>
        <dbReference type="SAM" id="Phobius"/>
    </source>
</evidence>
<evidence type="ECO:0000256" key="6">
    <source>
        <dbReference type="ARBA" id="ARBA00023065"/>
    </source>
</evidence>
<feature type="transmembrane region" description="Helical" evidence="10">
    <location>
        <begin position="200"/>
        <end position="217"/>
    </location>
</feature>
<organism evidence="12 13">
    <name type="scientific">Huso huso</name>
    <name type="common">Beluga</name>
    <name type="synonym">Acipenser huso</name>
    <dbReference type="NCBI Taxonomy" id="61971"/>
    <lineage>
        <taxon>Eukaryota</taxon>
        <taxon>Metazoa</taxon>
        <taxon>Chordata</taxon>
        <taxon>Craniata</taxon>
        <taxon>Vertebrata</taxon>
        <taxon>Euteleostomi</taxon>
        <taxon>Actinopterygii</taxon>
        <taxon>Chondrostei</taxon>
        <taxon>Acipenseriformes</taxon>
        <taxon>Acipenseridae</taxon>
        <taxon>Huso</taxon>
    </lineage>
</organism>
<evidence type="ECO:0000259" key="11">
    <source>
        <dbReference type="Pfam" id="PF07885"/>
    </source>
</evidence>
<evidence type="ECO:0000313" key="12">
    <source>
        <dbReference type="EMBL" id="KAK6489420.1"/>
    </source>
</evidence>